<dbReference type="AlphaFoldDB" id="A0A0V0R6L2"/>
<dbReference type="InterPro" id="IPR029058">
    <property type="entry name" value="AB_hydrolase_fold"/>
</dbReference>
<dbReference type="PANTHER" id="PTHR42972">
    <property type="entry name" value="TOL-PAL SYSTEM PROTEIN TOLB"/>
    <property type="match status" value="1"/>
</dbReference>
<feature type="chain" id="PRO_5006867726" description="Poly(3-hydroxybutyrate) depolymerase" evidence="1">
    <location>
        <begin position="19"/>
        <end position="342"/>
    </location>
</feature>
<dbReference type="InParanoid" id="A0A0V0R6L2"/>
<evidence type="ECO:0000256" key="1">
    <source>
        <dbReference type="SAM" id="SignalP"/>
    </source>
</evidence>
<comment type="caution">
    <text evidence="2">The sequence shown here is derived from an EMBL/GenBank/DDBJ whole genome shotgun (WGS) entry which is preliminary data.</text>
</comment>
<reference evidence="2 3" key="1">
    <citation type="journal article" date="2015" name="Sci. Rep.">
        <title>Genome of the facultative scuticociliatosis pathogen Pseudocohnilembus persalinus provides insight into its virulence through horizontal gene transfer.</title>
        <authorList>
            <person name="Xiong J."/>
            <person name="Wang G."/>
            <person name="Cheng J."/>
            <person name="Tian M."/>
            <person name="Pan X."/>
            <person name="Warren A."/>
            <person name="Jiang C."/>
            <person name="Yuan D."/>
            <person name="Miao W."/>
        </authorList>
    </citation>
    <scope>NUCLEOTIDE SEQUENCE [LARGE SCALE GENOMIC DNA]</scope>
    <source>
        <strain evidence="2">36N120E</strain>
    </source>
</reference>
<gene>
    <name evidence="2" type="ORF">PPERSA_08510</name>
</gene>
<evidence type="ECO:0000313" key="3">
    <source>
        <dbReference type="Proteomes" id="UP000054937"/>
    </source>
</evidence>
<proteinExistence type="predicted"/>
<organism evidence="2 3">
    <name type="scientific">Pseudocohnilembus persalinus</name>
    <name type="common">Ciliate</name>
    <dbReference type="NCBI Taxonomy" id="266149"/>
    <lineage>
        <taxon>Eukaryota</taxon>
        <taxon>Sar</taxon>
        <taxon>Alveolata</taxon>
        <taxon>Ciliophora</taxon>
        <taxon>Intramacronucleata</taxon>
        <taxon>Oligohymenophorea</taxon>
        <taxon>Scuticociliatia</taxon>
        <taxon>Philasterida</taxon>
        <taxon>Pseudocohnilembidae</taxon>
        <taxon>Pseudocohnilembus</taxon>
    </lineage>
</organism>
<evidence type="ECO:0008006" key="4">
    <source>
        <dbReference type="Google" id="ProtNLM"/>
    </source>
</evidence>
<evidence type="ECO:0000313" key="2">
    <source>
        <dbReference type="EMBL" id="KRX10107.1"/>
    </source>
</evidence>
<name>A0A0V0R6L2_PSEPJ</name>
<protein>
    <recommendedName>
        <fullName evidence="4">Poly(3-hydroxybutyrate) depolymerase</fullName>
    </recommendedName>
</protein>
<dbReference type="EMBL" id="LDAU01000040">
    <property type="protein sequence ID" value="KRX10107.1"/>
    <property type="molecule type" value="Genomic_DNA"/>
</dbReference>
<dbReference type="Proteomes" id="UP000054937">
    <property type="component" value="Unassembled WGS sequence"/>
</dbReference>
<accession>A0A0V0R6L2</accession>
<dbReference type="PANTHER" id="PTHR42972:SF8">
    <property type="entry name" value="POLYHYDROXYBUTYRATE DEPOLYMERASE"/>
    <property type="match status" value="1"/>
</dbReference>
<dbReference type="OMA" id="HAWITND"/>
<sequence>MKLYLFLSILLLSQHVYTKQNLQSYNIDIHETSVSGLSAGAFMAVQLHIAFSSYMVGAGIVAGGPYICAQGEIGTALSNCMTYPNGINVETLQSKMMELNQERSIDQLQNISGQKVYLFSGSDDTVVKPGVVEKLQSQYEYFFANVKTNYDIPSQHAWITDDFGNKCNYKGNPYMNNCNFNLAEAILTYIFDDLNDPVDQIEDNLIEFDQSQFTQDGDSMNSVGYIYVPTSCQKGNECKVHIALHGCVQTLDDIGTDFVKNTGLNEFAESNNIIVLYPQCKKSLINPSNPNGCFDWWGYTDSNLFGKNYTYATKDGVQMKEIFQMLSTLAGKSKQNNEQIYE</sequence>
<keyword evidence="1" id="KW-0732">Signal</keyword>
<dbReference type="Gene3D" id="3.40.50.1820">
    <property type="entry name" value="alpha/beta hydrolase"/>
    <property type="match status" value="2"/>
</dbReference>
<dbReference type="OrthoDB" id="10264969at2759"/>
<dbReference type="SUPFAM" id="SSF53474">
    <property type="entry name" value="alpha/beta-Hydrolases"/>
    <property type="match status" value="1"/>
</dbReference>
<keyword evidence="3" id="KW-1185">Reference proteome</keyword>
<feature type="signal peptide" evidence="1">
    <location>
        <begin position="1"/>
        <end position="18"/>
    </location>
</feature>